<sequence length="359" mass="38827">MAKLSELKPRPEDESFLRRVFLLVFVGTLLTVIVYTHELLLLAFGALLVALLLQVVRNFFQRRLKLGESLALTLATLLLLAVLGLIGYLFYAELAHQTEMLGRELPRAWQSMQSRLETGAIGRLLLSSLQNRSTVTFITNEIGSITKGSALVLFNLIIVISAGVYFAADPKRYRRGLAMLSPKSYRPLVDCTLGEIGVALKLWLITQSVSMVVMGGLFALGLYWSGVPAWGALGLLGGLAEFIPYVGPIVAMLPAFLLAAAGQGSLFGVFMTYGLARIVQANIVTPLVTGRVVSVPPGWYIFLILGSGYVFGTFGLFFAGPLAIAAYTAWLALYSRATLGDEVDMPGGNNRANADTEAQ</sequence>
<dbReference type="PANTHER" id="PTHR21716">
    <property type="entry name" value="TRANSMEMBRANE PROTEIN"/>
    <property type="match status" value="1"/>
</dbReference>
<keyword evidence="8" id="KW-1185">Reference proteome</keyword>
<dbReference type="Proteomes" id="UP000439780">
    <property type="component" value="Unassembled WGS sequence"/>
</dbReference>
<evidence type="ECO:0000313" key="7">
    <source>
        <dbReference type="EMBL" id="MXP28129.1"/>
    </source>
</evidence>
<evidence type="ECO:0000256" key="4">
    <source>
        <dbReference type="ARBA" id="ARBA00022989"/>
    </source>
</evidence>
<evidence type="ECO:0000256" key="1">
    <source>
        <dbReference type="ARBA" id="ARBA00004141"/>
    </source>
</evidence>
<feature type="transmembrane region" description="Helical" evidence="6">
    <location>
        <begin position="202"/>
        <end position="224"/>
    </location>
</feature>
<feature type="transmembrane region" description="Helical" evidence="6">
    <location>
        <begin position="257"/>
        <end position="279"/>
    </location>
</feature>
<dbReference type="Pfam" id="PF01594">
    <property type="entry name" value="AI-2E_transport"/>
    <property type="match status" value="1"/>
</dbReference>
<organism evidence="7 8">
    <name type="scientific">Qipengyuania algicida</name>
    <dbReference type="NCBI Taxonomy" id="1836209"/>
    <lineage>
        <taxon>Bacteria</taxon>
        <taxon>Pseudomonadati</taxon>
        <taxon>Pseudomonadota</taxon>
        <taxon>Alphaproteobacteria</taxon>
        <taxon>Sphingomonadales</taxon>
        <taxon>Erythrobacteraceae</taxon>
        <taxon>Qipengyuania</taxon>
    </lineage>
</organism>
<keyword evidence="4 6" id="KW-1133">Transmembrane helix</keyword>
<comment type="subcellular location">
    <subcellularLocation>
        <location evidence="1">Membrane</location>
        <topology evidence="1">Multi-pass membrane protein</topology>
    </subcellularLocation>
</comment>
<dbReference type="PANTHER" id="PTHR21716:SF62">
    <property type="entry name" value="TRANSPORT PROTEIN YDBI-RELATED"/>
    <property type="match status" value="1"/>
</dbReference>
<accession>A0A845AFD4</accession>
<gene>
    <name evidence="7" type="ORF">GRI58_04745</name>
</gene>
<dbReference type="AlphaFoldDB" id="A0A845AFD4"/>
<reference evidence="7 8" key="1">
    <citation type="submission" date="2019-12" db="EMBL/GenBank/DDBJ databases">
        <title>Genomic-based taxomic classification of the family Erythrobacteraceae.</title>
        <authorList>
            <person name="Xu L."/>
        </authorList>
    </citation>
    <scope>NUCLEOTIDE SEQUENCE [LARGE SCALE GENOMIC DNA]</scope>
    <source>
        <strain evidence="7 8">KEMB 9005-328</strain>
    </source>
</reference>
<dbReference type="InterPro" id="IPR002549">
    <property type="entry name" value="AI-2E-like"/>
</dbReference>
<protein>
    <submittedName>
        <fullName evidence="7">AI-2E family transporter</fullName>
    </submittedName>
</protein>
<evidence type="ECO:0000256" key="5">
    <source>
        <dbReference type="ARBA" id="ARBA00023136"/>
    </source>
</evidence>
<dbReference type="EMBL" id="WTYA01000003">
    <property type="protein sequence ID" value="MXP28129.1"/>
    <property type="molecule type" value="Genomic_DNA"/>
</dbReference>
<dbReference type="GO" id="GO:0016020">
    <property type="term" value="C:membrane"/>
    <property type="evidence" value="ECO:0007669"/>
    <property type="project" value="UniProtKB-SubCell"/>
</dbReference>
<dbReference type="OrthoDB" id="5761230at2"/>
<feature type="transmembrane region" description="Helical" evidence="6">
    <location>
        <begin position="72"/>
        <end position="91"/>
    </location>
</feature>
<feature type="transmembrane region" description="Helical" evidence="6">
    <location>
        <begin position="150"/>
        <end position="168"/>
    </location>
</feature>
<feature type="transmembrane region" description="Helical" evidence="6">
    <location>
        <begin position="299"/>
        <end position="327"/>
    </location>
</feature>
<name>A0A845AFD4_9SPHN</name>
<evidence type="ECO:0000256" key="3">
    <source>
        <dbReference type="ARBA" id="ARBA00022692"/>
    </source>
</evidence>
<evidence type="ECO:0000313" key="8">
    <source>
        <dbReference type="Proteomes" id="UP000439780"/>
    </source>
</evidence>
<evidence type="ECO:0000256" key="6">
    <source>
        <dbReference type="SAM" id="Phobius"/>
    </source>
</evidence>
<dbReference type="RefSeq" id="WP_160752440.1">
    <property type="nucleotide sequence ID" value="NZ_WTYA01000003.1"/>
</dbReference>
<comment type="caution">
    <text evidence="7">The sequence shown here is derived from an EMBL/GenBank/DDBJ whole genome shotgun (WGS) entry which is preliminary data.</text>
</comment>
<keyword evidence="5 6" id="KW-0472">Membrane</keyword>
<dbReference type="GO" id="GO:0055085">
    <property type="term" value="P:transmembrane transport"/>
    <property type="evidence" value="ECO:0007669"/>
    <property type="project" value="TreeGrafter"/>
</dbReference>
<comment type="similarity">
    <text evidence="2">Belongs to the autoinducer-2 exporter (AI-2E) (TC 2.A.86) family.</text>
</comment>
<keyword evidence="3 6" id="KW-0812">Transmembrane</keyword>
<evidence type="ECO:0000256" key="2">
    <source>
        <dbReference type="ARBA" id="ARBA00009773"/>
    </source>
</evidence>
<proteinExistence type="inferred from homology"/>
<feature type="transmembrane region" description="Helical" evidence="6">
    <location>
        <begin position="16"/>
        <end position="35"/>
    </location>
</feature>
<feature type="transmembrane region" description="Helical" evidence="6">
    <location>
        <begin position="41"/>
        <end position="60"/>
    </location>
</feature>